<feature type="transmembrane region" description="Helical" evidence="12">
    <location>
        <begin position="342"/>
        <end position="365"/>
    </location>
</feature>
<dbReference type="InterPro" id="IPR036890">
    <property type="entry name" value="HATPase_C_sf"/>
</dbReference>
<keyword evidence="6 12" id="KW-0812">Transmembrane</keyword>
<keyword evidence="5" id="KW-0808">Transferase</keyword>
<keyword evidence="8" id="KW-0418">Kinase</keyword>
<comment type="subcellular location">
    <subcellularLocation>
        <location evidence="2">Membrane</location>
    </subcellularLocation>
</comment>
<dbReference type="Proteomes" id="UP000636960">
    <property type="component" value="Unassembled WGS sequence"/>
</dbReference>
<sequence>MIVRIMDRVQAAVARARPRHGGSYPRVLAALRRIAGMLALHGRPLPARLAVVLLPVTLVATTLGLLRVADTRAEGRPLADAERYVEVSRAAVAASNALEDERDLAARAVAGGRERLDLDGAFAASDQELNRLEAAVDQVGDPSLAFARGELRSRLRGLDELRIEGFGPDLPATTTVSRYGAIVLNVIQLGRAADGLAVRHGGIAGDTAGVFDLLVAAGLNSQRRALGTALLTRGSAERGERATLGGFTVLVDVQTETFRSVASAGTLALFQAAGVEAAASDVDLLAQRIAAGSTEIAARDWIDLTTLYLAKVRQVIQTVVDRGADQIAALRAAYAEDLRRDVAVVLVVLFGTVLAAGLVGYGLIADLRRLRNRMRHIAEERLPRAVAAIGAGSPPEHPDDAPAPPDEIGDLTRAFEVVQDEAIRLASAEAMLRVTMAGVSRTVTQRTEDLVARQLELITDLEQRQVEPATLERLFQLDHLSTRIRRHSDNLLVLAGAGPGWRWPRPAMLQDVVQAATAAIEQYRRVEVAQLPAVAVAAPVVVDMIQILTELIDNAAKFSPPDRPVRVTAGPLSDGGYRIEVRDAGDGLGSRRAAALNARLSRPALDDLGDEPTLGLYVVSALAARAGIGVHLIPIERGCVAAVAVPGRLLTASAAPADLRQREPLLAAAREARP</sequence>
<dbReference type="PANTHER" id="PTHR44936">
    <property type="entry name" value="SENSOR PROTEIN CREC"/>
    <property type="match status" value="1"/>
</dbReference>
<gene>
    <name evidence="14" type="ORF">Ari01nite_18000</name>
</gene>
<evidence type="ECO:0000256" key="8">
    <source>
        <dbReference type="ARBA" id="ARBA00022777"/>
    </source>
</evidence>
<evidence type="ECO:0000256" key="12">
    <source>
        <dbReference type="SAM" id="Phobius"/>
    </source>
</evidence>
<feature type="transmembrane region" description="Helical" evidence="12">
    <location>
        <begin position="47"/>
        <end position="66"/>
    </location>
</feature>
<evidence type="ECO:0000313" key="14">
    <source>
        <dbReference type="EMBL" id="GIE94335.1"/>
    </source>
</evidence>
<feature type="domain" description="HAMP" evidence="13">
    <location>
        <begin position="361"/>
        <end position="427"/>
    </location>
</feature>
<evidence type="ECO:0000256" key="6">
    <source>
        <dbReference type="ARBA" id="ARBA00022692"/>
    </source>
</evidence>
<accession>A0A919JT48</accession>
<dbReference type="EMBL" id="BOMV01000012">
    <property type="protein sequence ID" value="GIE94335.1"/>
    <property type="molecule type" value="Genomic_DNA"/>
</dbReference>
<keyword evidence="7" id="KW-0547">Nucleotide-binding</keyword>
<evidence type="ECO:0000259" key="13">
    <source>
        <dbReference type="SMART" id="SM00304"/>
    </source>
</evidence>
<dbReference type="GO" id="GO:0016020">
    <property type="term" value="C:membrane"/>
    <property type="evidence" value="ECO:0007669"/>
    <property type="project" value="UniProtKB-SubCell"/>
</dbReference>
<dbReference type="InterPro" id="IPR013587">
    <property type="entry name" value="Nitrate/nitrite_sensing"/>
</dbReference>
<dbReference type="GO" id="GO:0000160">
    <property type="term" value="P:phosphorelay signal transduction system"/>
    <property type="evidence" value="ECO:0007669"/>
    <property type="project" value="UniProtKB-KW"/>
</dbReference>
<keyword evidence="9" id="KW-0067">ATP-binding</keyword>
<protein>
    <recommendedName>
        <fullName evidence="3">histidine kinase</fullName>
        <ecNumber evidence="3">2.7.13.3</ecNumber>
    </recommendedName>
</protein>
<evidence type="ECO:0000256" key="9">
    <source>
        <dbReference type="ARBA" id="ARBA00022840"/>
    </source>
</evidence>
<dbReference type="Gene3D" id="6.10.340.10">
    <property type="match status" value="1"/>
</dbReference>
<dbReference type="InterPro" id="IPR003594">
    <property type="entry name" value="HATPase_dom"/>
</dbReference>
<proteinExistence type="predicted"/>
<dbReference type="Pfam" id="PF08376">
    <property type="entry name" value="NIT"/>
    <property type="match status" value="1"/>
</dbReference>
<evidence type="ECO:0000256" key="2">
    <source>
        <dbReference type="ARBA" id="ARBA00004370"/>
    </source>
</evidence>
<dbReference type="SMART" id="SM00304">
    <property type="entry name" value="HAMP"/>
    <property type="match status" value="1"/>
</dbReference>
<name>A0A919JT48_9ACTN</name>
<evidence type="ECO:0000256" key="11">
    <source>
        <dbReference type="ARBA" id="ARBA00023012"/>
    </source>
</evidence>
<dbReference type="GO" id="GO:0005524">
    <property type="term" value="F:ATP binding"/>
    <property type="evidence" value="ECO:0007669"/>
    <property type="project" value="UniProtKB-KW"/>
</dbReference>
<evidence type="ECO:0000256" key="5">
    <source>
        <dbReference type="ARBA" id="ARBA00022679"/>
    </source>
</evidence>
<dbReference type="EC" id="2.7.13.3" evidence="3"/>
<evidence type="ECO:0000256" key="4">
    <source>
        <dbReference type="ARBA" id="ARBA00022553"/>
    </source>
</evidence>
<evidence type="ECO:0000256" key="3">
    <source>
        <dbReference type="ARBA" id="ARBA00012438"/>
    </source>
</evidence>
<dbReference type="RefSeq" id="WP_203780644.1">
    <property type="nucleotide sequence ID" value="NZ_BOMV01000012.1"/>
</dbReference>
<keyword evidence="4" id="KW-0597">Phosphoprotein</keyword>
<dbReference type="SUPFAM" id="SSF55874">
    <property type="entry name" value="ATPase domain of HSP90 chaperone/DNA topoisomerase II/histidine kinase"/>
    <property type="match status" value="1"/>
</dbReference>
<keyword evidence="15" id="KW-1185">Reference proteome</keyword>
<dbReference type="PANTHER" id="PTHR44936:SF9">
    <property type="entry name" value="SENSOR PROTEIN CREC"/>
    <property type="match status" value="1"/>
</dbReference>
<dbReference type="InterPro" id="IPR003660">
    <property type="entry name" value="HAMP_dom"/>
</dbReference>
<evidence type="ECO:0000256" key="1">
    <source>
        <dbReference type="ARBA" id="ARBA00000085"/>
    </source>
</evidence>
<comment type="caution">
    <text evidence="14">The sequence shown here is derived from an EMBL/GenBank/DDBJ whole genome shotgun (WGS) entry which is preliminary data.</text>
</comment>
<keyword evidence="10 12" id="KW-1133">Transmembrane helix</keyword>
<evidence type="ECO:0000256" key="10">
    <source>
        <dbReference type="ARBA" id="ARBA00022989"/>
    </source>
</evidence>
<dbReference type="AlphaFoldDB" id="A0A919JT48"/>
<dbReference type="GO" id="GO:0004673">
    <property type="term" value="F:protein histidine kinase activity"/>
    <property type="evidence" value="ECO:0007669"/>
    <property type="project" value="UniProtKB-EC"/>
</dbReference>
<dbReference type="Pfam" id="PF02518">
    <property type="entry name" value="HATPase_c"/>
    <property type="match status" value="1"/>
</dbReference>
<evidence type="ECO:0000256" key="7">
    <source>
        <dbReference type="ARBA" id="ARBA00022741"/>
    </source>
</evidence>
<keyword evidence="11" id="KW-0902">Two-component regulatory system</keyword>
<dbReference type="InterPro" id="IPR050980">
    <property type="entry name" value="2C_sensor_his_kinase"/>
</dbReference>
<keyword evidence="12" id="KW-0472">Membrane</keyword>
<comment type="catalytic activity">
    <reaction evidence="1">
        <text>ATP + protein L-histidine = ADP + protein N-phospho-L-histidine.</text>
        <dbReference type="EC" id="2.7.13.3"/>
    </reaction>
</comment>
<evidence type="ECO:0000313" key="15">
    <source>
        <dbReference type="Proteomes" id="UP000636960"/>
    </source>
</evidence>
<reference evidence="14" key="1">
    <citation type="submission" date="2021-01" db="EMBL/GenBank/DDBJ databases">
        <title>Whole genome shotgun sequence of Actinoplanes rishiriensis NBRC 108556.</title>
        <authorList>
            <person name="Komaki H."/>
            <person name="Tamura T."/>
        </authorList>
    </citation>
    <scope>NUCLEOTIDE SEQUENCE</scope>
    <source>
        <strain evidence="14">NBRC 108556</strain>
    </source>
</reference>
<organism evidence="14 15">
    <name type="scientific">Paractinoplanes rishiriensis</name>
    <dbReference type="NCBI Taxonomy" id="1050105"/>
    <lineage>
        <taxon>Bacteria</taxon>
        <taxon>Bacillati</taxon>
        <taxon>Actinomycetota</taxon>
        <taxon>Actinomycetes</taxon>
        <taxon>Micromonosporales</taxon>
        <taxon>Micromonosporaceae</taxon>
        <taxon>Paractinoplanes</taxon>
    </lineage>
</organism>
<dbReference type="Gene3D" id="3.30.565.10">
    <property type="entry name" value="Histidine kinase-like ATPase, C-terminal domain"/>
    <property type="match status" value="1"/>
</dbReference>